<dbReference type="STRING" id="695939.SAMN00790413_03216"/>
<evidence type="ECO:0000313" key="2">
    <source>
        <dbReference type="Proteomes" id="UP000192582"/>
    </source>
</evidence>
<organism evidence="1 2">
    <name type="scientific">Deinococcus hopiensis KR-140</name>
    <dbReference type="NCBI Taxonomy" id="695939"/>
    <lineage>
        <taxon>Bacteria</taxon>
        <taxon>Thermotogati</taxon>
        <taxon>Deinococcota</taxon>
        <taxon>Deinococci</taxon>
        <taxon>Deinococcales</taxon>
        <taxon>Deinococcaceae</taxon>
        <taxon>Deinococcus</taxon>
    </lineage>
</organism>
<reference evidence="1 2" key="1">
    <citation type="submission" date="2017-04" db="EMBL/GenBank/DDBJ databases">
        <authorList>
            <person name="Afonso C.L."/>
            <person name="Miller P.J."/>
            <person name="Scott M.A."/>
            <person name="Spackman E."/>
            <person name="Goraichik I."/>
            <person name="Dimitrov K.M."/>
            <person name="Suarez D.L."/>
            <person name="Swayne D.E."/>
        </authorList>
    </citation>
    <scope>NUCLEOTIDE SEQUENCE [LARGE SCALE GENOMIC DNA]</scope>
    <source>
        <strain evidence="1 2">KR-140</strain>
    </source>
</reference>
<evidence type="ECO:0000313" key="1">
    <source>
        <dbReference type="EMBL" id="SMB96240.1"/>
    </source>
</evidence>
<sequence>MRRGAWLVALLPVTAGASDLDDLTAVLRQARTHTARGTVEVSVFFPPREVPTRLASVLPTVPFRPALLGKNFNVTQQPASPVAGRDVTRFALVPKVGQAARWTLWVDRTWNVPLAFEERMPDGTLARRATFTQIEPRLAARTLKVPGVPSGLGAALRAALPGLRPPPGFVPTAVATRKAGGLEVTLGDGANVLALVLAPRSVRAAPGVASRQVGGRFVWLVGNLPGTDLQAALSGIRRVDDTPLGTFLPPTDSKD</sequence>
<proteinExistence type="predicted"/>
<keyword evidence="2" id="KW-1185">Reference proteome</keyword>
<dbReference type="Gene3D" id="2.50.20.10">
    <property type="entry name" value="Lipoprotein localisation LolA/LolB/LppX"/>
    <property type="match status" value="1"/>
</dbReference>
<dbReference type="AlphaFoldDB" id="A0A1W1VSN5"/>
<accession>A0A1W1VSN5</accession>
<dbReference type="EMBL" id="FWWU01000009">
    <property type="protein sequence ID" value="SMB96240.1"/>
    <property type="molecule type" value="Genomic_DNA"/>
</dbReference>
<gene>
    <name evidence="1" type="ORF">SAMN00790413_03216</name>
</gene>
<name>A0A1W1VSN5_9DEIO</name>
<protein>
    <submittedName>
        <fullName evidence="1">Sigma E regulatory protein, MucB/RseB</fullName>
    </submittedName>
</protein>
<dbReference type="RefSeq" id="WP_245808534.1">
    <property type="nucleotide sequence ID" value="NZ_FWWU01000009.1"/>
</dbReference>
<dbReference type="Proteomes" id="UP000192582">
    <property type="component" value="Unassembled WGS sequence"/>
</dbReference>